<dbReference type="GeneTree" id="ENSGT00990000213960"/>
<reference evidence="1" key="4">
    <citation type="submission" date="2025-08" db="UniProtKB">
        <authorList>
            <consortium name="Ensembl"/>
        </authorList>
    </citation>
    <scope>IDENTIFICATION</scope>
</reference>
<reference evidence="1 2" key="1">
    <citation type="journal article" date="2015" name="Annu Rev Anim Biosci">
        <title>The Genome 10K Project: a way forward.</title>
        <authorList>
            <person name="Koepfli K.P."/>
            <person name="Paten B."/>
            <person name="O'Brien S.J."/>
            <person name="Koepfli K.P."/>
            <person name="Paten B."/>
            <person name="Antunes A."/>
            <person name="Belov K."/>
            <person name="Bustamante C."/>
            <person name="Castoe T.A."/>
            <person name="Clawson H."/>
            <person name="Crawford A.J."/>
            <person name="Diekhans M."/>
            <person name="Distel D."/>
            <person name="Durbin R."/>
            <person name="Earl D."/>
            <person name="Fujita M.K."/>
            <person name="Gamble T."/>
            <person name="Georges A."/>
            <person name="Gemmell N."/>
            <person name="Gilbert M.T."/>
            <person name="Graves J.M."/>
            <person name="Green R.E."/>
            <person name="Hickey G."/>
            <person name="Jarvis E.D."/>
            <person name="Johnson W."/>
            <person name="Komissarov A."/>
            <person name="Korf I."/>
            <person name="Kuhn R."/>
            <person name="Larkin D.M."/>
            <person name="Lewin H."/>
            <person name="Lopez J.V."/>
            <person name="Ma J."/>
            <person name="Marques-Bonet T."/>
            <person name="Miller W."/>
            <person name="Murphy R."/>
            <person name="Pevzner P."/>
            <person name="Shapiro B."/>
            <person name="Steiner C."/>
            <person name="Tamazian G."/>
            <person name="Venkatesh B."/>
            <person name="Wang J."/>
            <person name="Wayne R."/>
            <person name="Wiley E."/>
            <person name="Yang H."/>
            <person name="Zhang G."/>
            <person name="Haussler D."/>
            <person name="Ryder O."/>
            <person name="O'Brien S.J."/>
        </authorList>
    </citation>
    <scope>NUCLEOTIDE SEQUENCE</scope>
</reference>
<reference evidence="1" key="5">
    <citation type="submission" date="2025-09" db="UniProtKB">
        <authorList>
            <consortium name="Ensembl"/>
        </authorList>
    </citation>
    <scope>IDENTIFICATION</scope>
</reference>
<dbReference type="Proteomes" id="UP000472240">
    <property type="component" value="Chromosome 5"/>
</dbReference>
<evidence type="ECO:0000313" key="1">
    <source>
        <dbReference type="Ensembl" id="ENSRFEP00010005678.1"/>
    </source>
</evidence>
<dbReference type="FunCoup" id="A0A671E236">
    <property type="interactions" value="1"/>
</dbReference>
<reference evidence="2" key="3">
    <citation type="submission" date="2018-12" db="EMBL/GenBank/DDBJ databases">
        <title>G10K-VGP greater horseshoe bat female genome, primary haplotype.</title>
        <authorList>
            <person name="Teeling E."/>
            <person name="Myers G."/>
            <person name="Vernes S."/>
            <person name="Pippel M."/>
            <person name="Winkler S."/>
            <person name="Fedrigo O."/>
            <person name="Rhie A."/>
            <person name="Koren S."/>
            <person name="Phillippy A."/>
            <person name="Lewin H."/>
            <person name="Damas J."/>
            <person name="Howe K."/>
            <person name="Mountcastle J."/>
            <person name="Jarvis E.D."/>
        </authorList>
    </citation>
    <scope>NUCLEOTIDE SEQUENCE [LARGE SCALE GENOMIC DNA]</scope>
</reference>
<name>A0A671E236_RHIFE</name>
<protein>
    <submittedName>
        <fullName evidence="1">Uncharacterized protein</fullName>
    </submittedName>
</protein>
<dbReference type="AlphaFoldDB" id="A0A671E236"/>
<evidence type="ECO:0000313" key="2">
    <source>
        <dbReference type="Proteomes" id="UP000472240"/>
    </source>
</evidence>
<dbReference type="InParanoid" id="A0A671E236"/>
<accession>A0A671E236</accession>
<dbReference type="Ensembl" id="ENSRFET00010006215.1">
    <property type="protein sequence ID" value="ENSRFEP00010005678.1"/>
    <property type="gene ID" value="ENSRFEG00010003895.1"/>
</dbReference>
<proteinExistence type="predicted"/>
<reference evidence="1 2" key="2">
    <citation type="journal article" date="2018" name="Annu Rev Anim Biosci">
        <title>Bat Biology, Genomes, and the Bat1K Project: To Generate Chromosome-Level Genomes for All Living Bat Species.</title>
        <authorList>
            <person name="Teeling E.C."/>
            <person name="Vernes S.C."/>
            <person name="Davalos L.M."/>
            <person name="Ray D.A."/>
            <person name="Gilbert M.T.P."/>
            <person name="Myers E."/>
        </authorList>
    </citation>
    <scope>NUCLEOTIDE SEQUENCE</scope>
</reference>
<keyword evidence="2" id="KW-1185">Reference proteome</keyword>
<organism evidence="1 2">
    <name type="scientific">Rhinolophus ferrumequinum</name>
    <name type="common">Greater horseshoe bat</name>
    <dbReference type="NCBI Taxonomy" id="59479"/>
    <lineage>
        <taxon>Eukaryota</taxon>
        <taxon>Metazoa</taxon>
        <taxon>Chordata</taxon>
        <taxon>Craniata</taxon>
        <taxon>Vertebrata</taxon>
        <taxon>Euteleostomi</taxon>
        <taxon>Mammalia</taxon>
        <taxon>Eutheria</taxon>
        <taxon>Laurasiatheria</taxon>
        <taxon>Chiroptera</taxon>
        <taxon>Yinpterochiroptera</taxon>
        <taxon>Rhinolophoidea</taxon>
        <taxon>Rhinolophidae</taxon>
        <taxon>Rhinolophinae</taxon>
        <taxon>Rhinolophus</taxon>
    </lineage>
</organism>
<sequence length="297" mass="32073">MAHHLPTKSHLEGPLHCIPFYPSSCQGARSLYLDPSLQDKTLEGFRILNCTSTCRPCHFCTYREGGYFSSHPSPSYLITFDTSRRCTPYTDFCCPASHKAHDGKQNTSPRNRCTLWEGEAATSWQLYYLPPRAGRIATGPRDAGLKGGLLSSLCNEAPAWGSSLTTWFNSSSPHSACAPPGYLFLCGPPQNELPNKESPNGVYHQPPTCSPGQCTLGFLGPRDVSITVHNITHPRSKRGLALILAGTGASVAGKMGGIGERGRVGVETILPIEIKTFTQCKELIPSLGSAHSISQSV</sequence>